<comment type="caution">
    <text evidence="1">The sequence shown here is derived from an EMBL/GenBank/DDBJ whole genome shotgun (WGS) entry which is preliminary data.</text>
</comment>
<protein>
    <submittedName>
        <fullName evidence="1">Uncharacterized protein</fullName>
    </submittedName>
</protein>
<evidence type="ECO:0000313" key="1">
    <source>
        <dbReference type="EMBL" id="OGY31397.1"/>
    </source>
</evidence>
<gene>
    <name evidence="1" type="ORF">A3A61_02935</name>
</gene>
<sequence length="203" mass="21395">MPKLLSILSVGGTIGLATYLFMFSSLLGFPVSNPQAAASTAPLAGIETDSSGTVKSVLLVSAEHGGTVLNRSDAHAYLKINPGALKADYTFSVLWNNNPAATPSNLSKVSRVYDFKAKNSAGTNISDLEGRVQVCVVYDPNLMGSIVKENLRVYRHDGKEWKVLANTSLNAADHLVCGDTTHFSDFGVFGSTTASTPNVGGNL</sequence>
<proteinExistence type="predicted"/>
<dbReference type="STRING" id="1802605.A3A61_02935"/>
<dbReference type="EMBL" id="MHDB01000031">
    <property type="protein sequence ID" value="OGY31397.1"/>
    <property type="molecule type" value="Genomic_DNA"/>
</dbReference>
<organism evidence="1 2">
    <name type="scientific">Candidatus Woykebacteria bacterium RIFCSPLOWO2_01_FULL_43_14</name>
    <dbReference type="NCBI Taxonomy" id="1802605"/>
    <lineage>
        <taxon>Bacteria</taxon>
        <taxon>Candidatus Woykeibacteriota</taxon>
    </lineage>
</organism>
<reference evidence="1 2" key="1">
    <citation type="journal article" date="2016" name="Nat. Commun.">
        <title>Thousands of microbial genomes shed light on interconnected biogeochemical processes in an aquifer system.</title>
        <authorList>
            <person name="Anantharaman K."/>
            <person name="Brown C.T."/>
            <person name="Hug L.A."/>
            <person name="Sharon I."/>
            <person name="Castelle C.J."/>
            <person name="Probst A.J."/>
            <person name="Thomas B.C."/>
            <person name="Singh A."/>
            <person name="Wilkins M.J."/>
            <person name="Karaoz U."/>
            <person name="Brodie E.L."/>
            <person name="Williams K.H."/>
            <person name="Hubbard S.S."/>
            <person name="Banfield J.F."/>
        </authorList>
    </citation>
    <scope>NUCLEOTIDE SEQUENCE [LARGE SCALE GENOMIC DNA]</scope>
</reference>
<name>A0A1G1WW65_9BACT</name>
<dbReference type="AlphaFoldDB" id="A0A1G1WW65"/>
<accession>A0A1G1WW65</accession>
<evidence type="ECO:0000313" key="2">
    <source>
        <dbReference type="Proteomes" id="UP000177718"/>
    </source>
</evidence>
<dbReference type="Proteomes" id="UP000177718">
    <property type="component" value="Unassembled WGS sequence"/>
</dbReference>